<protein>
    <submittedName>
        <fullName evidence="3">Uncharacterized protein</fullName>
    </submittedName>
</protein>
<accession>A0AAE8U306</accession>
<keyword evidence="4" id="KW-1185">Reference proteome</keyword>
<proteinExistence type="predicted"/>
<reference evidence="4 5" key="1">
    <citation type="submission" date="2019-02" db="EMBL/GenBank/DDBJ databases">
        <title>The genomic architecture of introgression among sibling species of bacteria.</title>
        <authorList>
            <person name="Cavassim M.I.A."/>
            <person name="Moeskjaer S."/>
            <person name="Moslemi C."/>
            <person name="Fields B."/>
            <person name="Bachmann A."/>
            <person name="Vilhjalmsson B."/>
            <person name="Schierup M.H."/>
            <person name="Young J.P.W."/>
            <person name="Andersen S.U."/>
        </authorList>
    </citation>
    <scope>NUCLEOTIDE SEQUENCE [LARGE SCALE GENOMIC DNA]</scope>
    <source>
        <strain evidence="2 4">SM141A</strain>
        <strain evidence="3 5">SM42</strain>
    </source>
</reference>
<evidence type="ECO:0000256" key="1">
    <source>
        <dbReference type="SAM" id="MobiDB-lite"/>
    </source>
</evidence>
<sequence>MIYRLQQDATAINLRMGSGGRLTSGRCHEITWPSSGRRRQDVQTSHGDKGNDCHSSTSSLRVSKFGMPGVLSGPTSARLFL</sequence>
<gene>
    <name evidence="3" type="ORF">ELG94_12245</name>
    <name evidence="2" type="ORF">ELH98_11845</name>
</gene>
<comment type="caution">
    <text evidence="3">The sequence shown here is derived from an EMBL/GenBank/DDBJ whole genome shotgun (WGS) entry which is preliminary data.</text>
</comment>
<evidence type="ECO:0000313" key="3">
    <source>
        <dbReference type="EMBL" id="TBF19026.1"/>
    </source>
</evidence>
<feature type="region of interest" description="Disordered" evidence="1">
    <location>
        <begin position="20"/>
        <end position="59"/>
    </location>
</feature>
<dbReference type="EMBL" id="SIKX01000001">
    <property type="protein sequence ID" value="TBF19026.1"/>
    <property type="molecule type" value="Genomic_DNA"/>
</dbReference>
<feature type="compositionally biased region" description="Basic and acidic residues" evidence="1">
    <location>
        <begin position="38"/>
        <end position="52"/>
    </location>
</feature>
<organism evidence="3 5">
    <name type="scientific">Rhizobium ruizarguesonis</name>
    <dbReference type="NCBI Taxonomy" id="2081791"/>
    <lineage>
        <taxon>Bacteria</taxon>
        <taxon>Pseudomonadati</taxon>
        <taxon>Pseudomonadota</taxon>
        <taxon>Alphaproteobacteria</taxon>
        <taxon>Hyphomicrobiales</taxon>
        <taxon>Rhizobiaceae</taxon>
        <taxon>Rhizobium/Agrobacterium group</taxon>
        <taxon>Rhizobium</taxon>
    </lineage>
</organism>
<dbReference type="Proteomes" id="UP000291892">
    <property type="component" value="Unassembled WGS sequence"/>
</dbReference>
<dbReference type="AlphaFoldDB" id="A0AAE8U306"/>
<evidence type="ECO:0000313" key="2">
    <source>
        <dbReference type="EMBL" id="TAX81688.1"/>
    </source>
</evidence>
<dbReference type="Proteomes" id="UP000291659">
    <property type="component" value="Unassembled WGS sequence"/>
</dbReference>
<name>A0AAE8U306_9HYPH</name>
<dbReference type="EMBL" id="SIOX01000001">
    <property type="protein sequence ID" value="TAX81688.1"/>
    <property type="molecule type" value="Genomic_DNA"/>
</dbReference>
<evidence type="ECO:0000313" key="4">
    <source>
        <dbReference type="Proteomes" id="UP000291659"/>
    </source>
</evidence>
<evidence type="ECO:0000313" key="5">
    <source>
        <dbReference type="Proteomes" id="UP000291892"/>
    </source>
</evidence>